<reference evidence="2 3" key="1">
    <citation type="submission" date="2019-09" db="EMBL/GenBank/DDBJ databases">
        <title>A chromosome-level genome assembly of the Chinese tupelo Nyssa sinensis.</title>
        <authorList>
            <person name="Yang X."/>
            <person name="Kang M."/>
            <person name="Yang Y."/>
            <person name="Xiong H."/>
            <person name="Wang M."/>
            <person name="Zhang Z."/>
            <person name="Wang Z."/>
            <person name="Wu H."/>
            <person name="Ma T."/>
            <person name="Liu J."/>
            <person name="Xi Z."/>
        </authorList>
    </citation>
    <scope>NUCLEOTIDE SEQUENCE [LARGE SCALE GENOMIC DNA]</scope>
    <source>
        <strain evidence="2">J267</strain>
        <tissue evidence="2">Leaf</tissue>
    </source>
</reference>
<dbReference type="EMBL" id="CM018040">
    <property type="protein sequence ID" value="KAA8535108.1"/>
    <property type="molecule type" value="Genomic_DNA"/>
</dbReference>
<accession>A0A5J5AXU6</accession>
<evidence type="ECO:0000313" key="3">
    <source>
        <dbReference type="Proteomes" id="UP000325577"/>
    </source>
</evidence>
<evidence type="ECO:0000313" key="2">
    <source>
        <dbReference type="EMBL" id="KAA8535108.1"/>
    </source>
</evidence>
<feature type="compositionally biased region" description="Polar residues" evidence="1">
    <location>
        <begin position="503"/>
        <end position="514"/>
    </location>
</feature>
<gene>
    <name evidence="2" type="ORF">F0562_030111</name>
</gene>
<sequence>MATMVIKNPTLDLGISNSTGQAGPSKSADRLKSNSDFDEAGQDKISNLSDANEFSRIEQLMKGKRFSRDEINRLTEILNSRVVGPSNVEQEKKKPSIVTGGEAEGALLSHENPIISIEEKQEFLNRALVGTSTPLLQSTLQDQVAASPIDIAKAYMGSRASEVGLGSKSIMSKDGRALLQSDEFASNPFIPSPSPKSSICWPGAMVQDQRGYLTPQSQRGRFGLQNFPRTPYSRTIYSKSKSNLSQSEAVDNRGHNFLSTPLQQSQTPNYGQDNSRSEVLNDGYGSVGPIRRIRHKFGSEAPRRGSVSFHSSQNGPSQVENSSISKSFFPATKKNLEPGTSSSSEFQSVENMVHSSEVGVSTLKLSSSKAVRAILEHLDGNKPTPKEKSAELKLATSWKNPSSSQMTDVVPKELSSSLHFGVFDSCKNTDLVVSEVSAKKNDDTTSDFQIKSTDEASMGFADNKQKGRNQLWSNHNQINGPDVAKIIPNAPSSELQKKPPLHSTGTKPFLTSISVDKPNPRWKVNPDNSAGFTFPVSASSGVLSEPPTPSIMPSFSAGGLPQPKEGPAVPSYTFGTKSSSPALVFSFPSTTSTVSNPDEPSDDLKFNFGSEKKTRVSFRPAKSRACNLSVFKLQGLKSTIVGFDGSSLVKSSNLNPT</sequence>
<organism evidence="2 3">
    <name type="scientific">Nyssa sinensis</name>
    <dbReference type="NCBI Taxonomy" id="561372"/>
    <lineage>
        <taxon>Eukaryota</taxon>
        <taxon>Viridiplantae</taxon>
        <taxon>Streptophyta</taxon>
        <taxon>Embryophyta</taxon>
        <taxon>Tracheophyta</taxon>
        <taxon>Spermatophyta</taxon>
        <taxon>Magnoliopsida</taxon>
        <taxon>eudicotyledons</taxon>
        <taxon>Gunneridae</taxon>
        <taxon>Pentapetalae</taxon>
        <taxon>asterids</taxon>
        <taxon>Cornales</taxon>
        <taxon>Nyssaceae</taxon>
        <taxon>Nyssa</taxon>
    </lineage>
</organism>
<dbReference type="AlphaFoldDB" id="A0A5J5AXU6"/>
<dbReference type="GO" id="GO:0071763">
    <property type="term" value="P:nuclear membrane organization"/>
    <property type="evidence" value="ECO:0007669"/>
    <property type="project" value="TreeGrafter"/>
</dbReference>
<feature type="region of interest" description="Disordered" evidence="1">
    <location>
        <begin position="1"/>
        <end position="44"/>
    </location>
</feature>
<keyword evidence="3" id="KW-1185">Reference proteome</keyword>
<proteinExistence type="predicted"/>
<dbReference type="PANTHER" id="PTHR33416:SF18">
    <property type="entry name" value="NUCLEOPORIN-LIKE PROTEIN"/>
    <property type="match status" value="1"/>
</dbReference>
<feature type="compositionally biased region" description="Polar residues" evidence="1">
    <location>
        <begin position="257"/>
        <end position="278"/>
    </location>
</feature>
<dbReference type="PANTHER" id="PTHR33416">
    <property type="entry name" value="NUCLEAR PORE COMPLEX PROTEIN NUP1"/>
    <property type="match status" value="1"/>
</dbReference>
<feature type="region of interest" description="Disordered" evidence="1">
    <location>
        <begin position="255"/>
        <end position="323"/>
    </location>
</feature>
<protein>
    <recommendedName>
        <fullName evidence="4">Nuclear pore complex protein NUP1</fullName>
    </recommendedName>
</protein>
<feature type="region of interest" description="Disordered" evidence="1">
    <location>
        <begin position="492"/>
        <end position="521"/>
    </location>
</feature>
<dbReference type="GO" id="GO:0005635">
    <property type="term" value="C:nuclear envelope"/>
    <property type="evidence" value="ECO:0007669"/>
    <property type="project" value="TreeGrafter"/>
</dbReference>
<dbReference type="OrthoDB" id="653151at2759"/>
<evidence type="ECO:0000256" key="1">
    <source>
        <dbReference type="SAM" id="MobiDB-lite"/>
    </source>
</evidence>
<name>A0A5J5AXU6_9ASTE</name>
<feature type="compositionally biased region" description="Polar residues" evidence="1">
    <location>
        <begin position="15"/>
        <end position="24"/>
    </location>
</feature>
<evidence type="ECO:0008006" key="4">
    <source>
        <dbReference type="Google" id="ProtNLM"/>
    </source>
</evidence>
<dbReference type="Proteomes" id="UP000325577">
    <property type="component" value="Linkage Group LG17"/>
</dbReference>
<feature type="compositionally biased region" description="Polar residues" evidence="1">
    <location>
        <begin position="308"/>
        <end position="323"/>
    </location>
</feature>